<proteinExistence type="predicted"/>
<accession>A0ABM6KF14</accession>
<sequence>MLRPRRLAEEAQGRPAESEAFCGKQQRCSTNLYFTILIDQKLYQHAAGGSCSRSSPRFVPELGGT</sequence>
<keyword evidence="2" id="KW-1185">Reference proteome</keyword>
<gene>
    <name evidence="1" type="ORF">B4U37_02295</name>
</gene>
<evidence type="ECO:0000313" key="1">
    <source>
        <dbReference type="EMBL" id="ART74946.1"/>
    </source>
</evidence>
<dbReference type="EMBL" id="CP020880">
    <property type="protein sequence ID" value="ART74946.1"/>
    <property type="molecule type" value="Genomic_DNA"/>
</dbReference>
<evidence type="ECO:0000313" key="2">
    <source>
        <dbReference type="Proteomes" id="UP000195573"/>
    </source>
</evidence>
<name>A0ABM6KF14_9BACI</name>
<dbReference type="Proteomes" id="UP000195573">
    <property type="component" value="Chromosome"/>
</dbReference>
<organism evidence="1 2">
    <name type="scientific">Sutcliffiella horikoshii</name>
    <dbReference type="NCBI Taxonomy" id="79883"/>
    <lineage>
        <taxon>Bacteria</taxon>
        <taxon>Bacillati</taxon>
        <taxon>Bacillota</taxon>
        <taxon>Bacilli</taxon>
        <taxon>Bacillales</taxon>
        <taxon>Bacillaceae</taxon>
        <taxon>Sutcliffiella</taxon>
    </lineage>
</organism>
<reference evidence="1 2" key="1">
    <citation type="submission" date="2017-04" db="EMBL/GenBank/DDBJ databases">
        <title>Complete Genome Sequence of the Bacillus horikoshii 20a strain from Cuatro Cienegas, Coahuila, Mexico.</title>
        <authorList>
            <person name="Zarza E."/>
            <person name="Alcaraz L.D."/>
            <person name="Aguilar-Salinas B."/>
            <person name="Islas A."/>
            <person name="Olmedo-Alvarez G."/>
        </authorList>
    </citation>
    <scope>NUCLEOTIDE SEQUENCE [LARGE SCALE GENOMIC DNA]</scope>
    <source>
        <strain evidence="1 2">20a</strain>
    </source>
</reference>
<protein>
    <submittedName>
        <fullName evidence="1">Uncharacterized protein</fullName>
    </submittedName>
</protein>